<dbReference type="InterPro" id="IPR003491">
    <property type="entry name" value="REP-like_C"/>
</dbReference>
<dbReference type="AlphaFoldDB" id="A0A643LPZ5"/>
<dbReference type="RefSeq" id="WP_040120002.1">
    <property type="nucleotide sequence ID" value="NZ_CP116321.1"/>
</dbReference>
<protein>
    <submittedName>
        <fullName evidence="2">Replication initiation factor domain-containing protein</fullName>
    </submittedName>
</protein>
<evidence type="ECO:0000259" key="1">
    <source>
        <dbReference type="Pfam" id="PF02486"/>
    </source>
</evidence>
<dbReference type="GO" id="GO:0003743">
    <property type="term" value="F:translation initiation factor activity"/>
    <property type="evidence" value="ECO:0007669"/>
    <property type="project" value="UniProtKB-KW"/>
</dbReference>
<proteinExistence type="predicted"/>
<dbReference type="Pfam" id="PF02486">
    <property type="entry name" value="Rep_trans"/>
    <property type="match status" value="1"/>
</dbReference>
<gene>
    <name evidence="2" type="ORF">FPG91_29765</name>
</gene>
<keyword evidence="2" id="KW-0614">Plasmid</keyword>
<reference evidence="2" key="1">
    <citation type="submission" date="2019-07" db="EMBL/GenBank/DDBJ databases">
        <title>Draft genome sequence of Bacillus thuringiensis strain PT02.</title>
        <authorList>
            <person name="Nguyen H."/>
            <person name="Nguyen L.N."/>
            <person name="Nguyen H.T.T."/>
            <person name="Nguyen D.V."/>
            <person name="Le H.T.T."/>
        </authorList>
    </citation>
    <scope>NUCLEOTIDE SEQUENCE</scope>
    <source>
        <strain evidence="2">PT02</strain>
        <plasmid evidence="2">unnamed10</plasmid>
    </source>
</reference>
<name>A0A643LPZ5_BACTU</name>
<keyword evidence="2" id="KW-0648">Protein biosynthesis</keyword>
<comment type="caution">
    <text evidence="2">The sequence shown here is derived from an EMBL/GenBank/DDBJ whole genome shotgun (WGS) entry which is preliminary data.</text>
</comment>
<accession>A0A643LPZ5</accession>
<sequence length="460" mass="53349">MHNVLKSSLLDVTIDKLSIVADFKEGIKKEEFIRMVASSNMPYSLQANRSRNFGYEEVLKSESVDCGYIELAGELKVASVDRPKLTFHRFRLQDQIEQERLTRKNGEPSLSDVEYQGLFESLADVEELIAETDEDGRLTDERKLKRQEKQVELTIEKLKGEIVALKSEIDEQELATGFKNEAMEKIHEEHVQLLLNTLKNKKNLIEVKKDELLRNAEMFLQLDENGFLPGNGKKKTDRLLKNVRFEFNPKHMAYNRVVDESIRLVLGLLENVEVTGIHIACDYPVKISNLKIKDLSSKSECIFLDRDKSLGTMYVGRRGSDNHLCIYDKKQENRENDTLDQYPDVEHVTRFEARLRKKKAREWIESDYNPFDSIIVGDLVNLDDSEMKLGDRIILEAIMNDYHGRYFGMMDRFQRNTWRKKLNQCVPKMFDVAGDYEKKKVLLTGQLAELLENGKNKVGK</sequence>
<feature type="domain" description="Replication initiation protein-like C-terminal" evidence="1">
    <location>
        <begin position="311"/>
        <end position="364"/>
    </location>
</feature>
<organism evidence="2">
    <name type="scientific">Bacillus thuringiensis</name>
    <dbReference type="NCBI Taxonomy" id="1428"/>
    <lineage>
        <taxon>Bacteria</taxon>
        <taxon>Bacillati</taxon>
        <taxon>Bacillota</taxon>
        <taxon>Bacilli</taxon>
        <taxon>Bacillales</taxon>
        <taxon>Bacillaceae</taxon>
        <taxon>Bacillus</taxon>
        <taxon>Bacillus cereus group</taxon>
    </lineage>
</organism>
<keyword evidence="2" id="KW-0396">Initiation factor</keyword>
<dbReference type="EMBL" id="VLPO01000115">
    <property type="protein sequence ID" value="KAB1346712.1"/>
    <property type="molecule type" value="Genomic_DNA"/>
</dbReference>
<evidence type="ECO:0000313" key="2">
    <source>
        <dbReference type="EMBL" id="KAB1346712.1"/>
    </source>
</evidence>
<geneLocation type="plasmid" evidence="2">
    <name>unnamed10</name>
</geneLocation>